<dbReference type="InterPro" id="IPR029058">
    <property type="entry name" value="AB_hydrolase_fold"/>
</dbReference>
<dbReference type="PANTHER" id="PTHR11005">
    <property type="entry name" value="LYSOSOMAL ACID LIPASE-RELATED"/>
    <property type="match status" value="1"/>
</dbReference>
<evidence type="ECO:0000256" key="8">
    <source>
        <dbReference type="PIRSR" id="PIRSR000862-1"/>
    </source>
</evidence>
<dbReference type="InterPro" id="IPR000073">
    <property type="entry name" value="AB_hydrolase_1"/>
</dbReference>
<evidence type="ECO:0000256" key="3">
    <source>
        <dbReference type="ARBA" id="ARBA00022801"/>
    </source>
</evidence>
<dbReference type="GO" id="GO:0016042">
    <property type="term" value="P:lipid catabolic process"/>
    <property type="evidence" value="ECO:0007669"/>
    <property type="project" value="UniProtKB-KW"/>
</dbReference>
<protein>
    <recommendedName>
        <fullName evidence="7">Lipase</fullName>
    </recommendedName>
</protein>
<dbReference type="Pfam" id="PF00561">
    <property type="entry name" value="Abhydrolase_1"/>
    <property type="match status" value="1"/>
</dbReference>
<sequence>MSLVARPPADAACAASAAENATVTGGVTCPADVRQARHHCRQTHKRDGSRVGLAPRPVAFMQHALMDSSAGWLLLGPGRALALQLADAGFDVWLANSRGNRYSRNHTSLDPDVDAAFWRFTWSDMADYDVPAMVGHVADVTGQQRVVYFGYSQGSMIGLAALASQPALARRISLAVLMAPVAFTRHMTSLPFVLSVKARLDERLLAAGWGEWGAYSPRFSARSMRGCRLLPGLCERYLTSLCGANPRGNLAPEIIELVMGHLPVGTSVMNMALWSQAVRRGSASELLRYDFGSDCSRDGACNRLVYGADRPPGYNLSAITTPLALFTGDRDAISPPADVALLKAALAPGVLAHHHAEPDYGHLDYELGIDTPARIYPGVVSLARTAAAAAGDISALKAPAV</sequence>
<reference evidence="10 11" key="1">
    <citation type="journal article" date="2013" name="BMC Genomics">
        <title>Reconstruction of the lipid metabolism for the microalga Monoraphidium neglectum from its genome sequence reveals characteristics suitable for biofuel production.</title>
        <authorList>
            <person name="Bogen C."/>
            <person name="Al-Dilaimi A."/>
            <person name="Albersmeier A."/>
            <person name="Wichmann J."/>
            <person name="Grundmann M."/>
            <person name="Rupp O."/>
            <person name="Lauersen K.J."/>
            <person name="Blifernez-Klassen O."/>
            <person name="Kalinowski J."/>
            <person name="Goesmann A."/>
            <person name="Mussgnug J.H."/>
            <person name="Kruse O."/>
        </authorList>
    </citation>
    <scope>NUCLEOTIDE SEQUENCE [LARGE SCALE GENOMIC DNA]</scope>
    <source>
        <strain evidence="10 11">SAG 48.87</strain>
    </source>
</reference>
<evidence type="ECO:0000256" key="2">
    <source>
        <dbReference type="ARBA" id="ARBA00022729"/>
    </source>
</evidence>
<dbReference type="EMBL" id="KK101704">
    <property type="protein sequence ID" value="KIY99917.1"/>
    <property type="molecule type" value="Genomic_DNA"/>
</dbReference>
<dbReference type="RefSeq" id="XP_013898937.1">
    <property type="nucleotide sequence ID" value="XM_014043483.1"/>
</dbReference>
<name>A0A0D2JKY0_9CHLO</name>
<dbReference type="SUPFAM" id="SSF53474">
    <property type="entry name" value="alpha/beta-Hydrolases"/>
    <property type="match status" value="1"/>
</dbReference>
<evidence type="ECO:0000259" key="9">
    <source>
        <dbReference type="Pfam" id="PF00561"/>
    </source>
</evidence>
<dbReference type="PIRSF" id="PIRSF000862">
    <property type="entry name" value="Steryl_ester_lip"/>
    <property type="match status" value="1"/>
</dbReference>
<dbReference type="InterPro" id="IPR025483">
    <property type="entry name" value="Lipase_euk"/>
</dbReference>
<accession>A0A0D2JKY0</accession>
<keyword evidence="6" id="KW-0325">Glycoprotein</keyword>
<evidence type="ECO:0000256" key="5">
    <source>
        <dbReference type="ARBA" id="ARBA00023098"/>
    </source>
</evidence>
<feature type="active site" description="Nucleophile" evidence="8">
    <location>
        <position position="152"/>
    </location>
</feature>
<evidence type="ECO:0000256" key="7">
    <source>
        <dbReference type="PIRNR" id="PIRNR000862"/>
    </source>
</evidence>
<dbReference type="FunFam" id="3.40.50.1820:FF:000057">
    <property type="entry name" value="Lipase"/>
    <property type="match status" value="1"/>
</dbReference>
<keyword evidence="3 7" id="KW-0378">Hydrolase</keyword>
<proteinExistence type="inferred from homology"/>
<dbReference type="OrthoDB" id="9974421at2759"/>
<evidence type="ECO:0000256" key="4">
    <source>
        <dbReference type="ARBA" id="ARBA00022963"/>
    </source>
</evidence>
<keyword evidence="4 7" id="KW-0442">Lipid degradation</keyword>
<dbReference type="Gene3D" id="3.40.50.1820">
    <property type="entry name" value="alpha/beta hydrolase"/>
    <property type="match status" value="1"/>
</dbReference>
<feature type="active site" description="Charge relay system" evidence="8">
    <location>
        <position position="362"/>
    </location>
</feature>
<comment type="similarity">
    <text evidence="1 7">Belongs to the AB hydrolase superfamily. Lipase family.</text>
</comment>
<organism evidence="10 11">
    <name type="scientific">Monoraphidium neglectum</name>
    <dbReference type="NCBI Taxonomy" id="145388"/>
    <lineage>
        <taxon>Eukaryota</taxon>
        <taxon>Viridiplantae</taxon>
        <taxon>Chlorophyta</taxon>
        <taxon>core chlorophytes</taxon>
        <taxon>Chlorophyceae</taxon>
        <taxon>CS clade</taxon>
        <taxon>Sphaeropleales</taxon>
        <taxon>Selenastraceae</taxon>
        <taxon>Monoraphidium</taxon>
    </lineage>
</organism>
<dbReference type="AlphaFoldDB" id="A0A0D2JKY0"/>
<keyword evidence="2" id="KW-0732">Signal</keyword>
<gene>
    <name evidence="10" type="ORF">MNEG_8044</name>
</gene>
<dbReference type="GeneID" id="25740920"/>
<evidence type="ECO:0000256" key="1">
    <source>
        <dbReference type="ARBA" id="ARBA00010701"/>
    </source>
</evidence>
<evidence type="ECO:0000313" key="10">
    <source>
        <dbReference type="EMBL" id="KIY99917.1"/>
    </source>
</evidence>
<keyword evidence="5" id="KW-0443">Lipid metabolism</keyword>
<keyword evidence="11" id="KW-1185">Reference proteome</keyword>
<feature type="domain" description="AB hydrolase-1" evidence="9">
    <location>
        <begin position="81"/>
        <end position="183"/>
    </location>
</feature>
<dbReference type="KEGG" id="mng:MNEG_8044"/>
<dbReference type="GO" id="GO:0016788">
    <property type="term" value="F:hydrolase activity, acting on ester bonds"/>
    <property type="evidence" value="ECO:0007669"/>
    <property type="project" value="InterPro"/>
</dbReference>
<dbReference type="STRING" id="145388.A0A0D2JKY0"/>
<evidence type="ECO:0000256" key="6">
    <source>
        <dbReference type="ARBA" id="ARBA00023180"/>
    </source>
</evidence>
<feature type="active site" description="Charge relay system" evidence="8">
    <location>
        <position position="331"/>
    </location>
</feature>
<evidence type="ECO:0000313" key="11">
    <source>
        <dbReference type="Proteomes" id="UP000054498"/>
    </source>
</evidence>
<dbReference type="Proteomes" id="UP000054498">
    <property type="component" value="Unassembled WGS sequence"/>
</dbReference>